<name>A0AA36BWC0_OCTVU</name>
<proteinExistence type="predicted"/>
<dbReference type="Proteomes" id="UP001162480">
    <property type="component" value="Chromosome 26"/>
</dbReference>
<reference evidence="1" key="1">
    <citation type="submission" date="2023-08" db="EMBL/GenBank/DDBJ databases">
        <authorList>
            <person name="Alioto T."/>
            <person name="Alioto T."/>
            <person name="Gomez Garrido J."/>
        </authorList>
    </citation>
    <scope>NUCLEOTIDE SEQUENCE</scope>
</reference>
<gene>
    <name evidence="1" type="ORF">OCTVUL_1B014149</name>
</gene>
<sequence length="99" mass="10438">MKSTDNAVTNPLISVGKQMLRHRPSIAQNYLNANGDRDGVKEIDSCGCGVKAVGVVIRVCMVEVGGNQRHVGGGVGSDVDGTSCEEEAVIHYSIFNSCD</sequence>
<accession>A0AA36BWC0</accession>
<protein>
    <submittedName>
        <fullName evidence="1">Uncharacterized protein</fullName>
    </submittedName>
</protein>
<evidence type="ECO:0000313" key="2">
    <source>
        <dbReference type="Proteomes" id="UP001162480"/>
    </source>
</evidence>
<evidence type="ECO:0000313" key="1">
    <source>
        <dbReference type="EMBL" id="CAI9741194.1"/>
    </source>
</evidence>
<organism evidence="1 2">
    <name type="scientific">Octopus vulgaris</name>
    <name type="common">Common octopus</name>
    <dbReference type="NCBI Taxonomy" id="6645"/>
    <lineage>
        <taxon>Eukaryota</taxon>
        <taxon>Metazoa</taxon>
        <taxon>Spiralia</taxon>
        <taxon>Lophotrochozoa</taxon>
        <taxon>Mollusca</taxon>
        <taxon>Cephalopoda</taxon>
        <taxon>Coleoidea</taxon>
        <taxon>Octopodiformes</taxon>
        <taxon>Octopoda</taxon>
        <taxon>Incirrata</taxon>
        <taxon>Octopodidae</taxon>
        <taxon>Octopus</taxon>
    </lineage>
</organism>
<keyword evidence="2" id="KW-1185">Reference proteome</keyword>
<dbReference type="AlphaFoldDB" id="A0AA36BWC0"/>
<dbReference type="EMBL" id="OX597839">
    <property type="protein sequence ID" value="CAI9741194.1"/>
    <property type="molecule type" value="Genomic_DNA"/>
</dbReference>